<dbReference type="FunFam" id="3.40.50.1240:FF:000003">
    <property type="entry name" value="2,3-bisphosphoglycerate-dependent phosphoglycerate mutase"/>
    <property type="match status" value="2"/>
</dbReference>
<dbReference type="PROSITE" id="PS00175">
    <property type="entry name" value="PG_MUTASE"/>
    <property type="match status" value="1"/>
</dbReference>
<evidence type="ECO:0000256" key="6">
    <source>
        <dbReference type="PIRSR" id="PIRSR613078-2"/>
    </source>
</evidence>
<dbReference type="SUPFAM" id="SSF53254">
    <property type="entry name" value="Phosphoglycerate mutase-like"/>
    <property type="match status" value="2"/>
</dbReference>
<evidence type="ECO:0000256" key="4">
    <source>
        <dbReference type="ARBA" id="ARBA00023235"/>
    </source>
</evidence>
<dbReference type="AlphaFoldDB" id="A0A7S1ZGQ6"/>
<dbReference type="InterPro" id="IPR005952">
    <property type="entry name" value="Phosphogly_mut1"/>
</dbReference>
<protein>
    <recommendedName>
        <fullName evidence="8">Phosphoglycerate mutase</fullName>
        <ecNumber evidence="8">5.4.2.11</ecNumber>
    </recommendedName>
</protein>
<evidence type="ECO:0000256" key="5">
    <source>
        <dbReference type="PIRSR" id="PIRSR613078-1"/>
    </source>
</evidence>
<name>A0A7S1ZGQ6_9STRA</name>
<dbReference type="EMBL" id="HBGN01023945">
    <property type="protein sequence ID" value="CAD9338529.1"/>
    <property type="molecule type" value="Transcribed_RNA"/>
</dbReference>
<dbReference type="Pfam" id="PF00300">
    <property type="entry name" value="His_Phos_1"/>
    <property type="match status" value="2"/>
</dbReference>
<dbReference type="PANTHER" id="PTHR11931">
    <property type="entry name" value="PHOSPHOGLYCERATE MUTASE"/>
    <property type="match status" value="1"/>
</dbReference>
<proteinExistence type="inferred from homology"/>
<gene>
    <name evidence="10" type="ORF">DBRI1063_LOCUS15319</name>
</gene>
<dbReference type="GO" id="GO:0006096">
    <property type="term" value="P:glycolytic process"/>
    <property type="evidence" value="ECO:0007669"/>
    <property type="project" value="UniProtKB-KW"/>
</dbReference>
<evidence type="ECO:0000256" key="7">
    <source>
        <dbReference type="PIRSR" id="PIRSR613078-3"/>
    </source>
</evidence>
<feature type="compositionally biased region" description="Basic and acidic residues" evidence="9">
    <location>
        <begin position="31"/>
        <end position="45"/>
    </location>
</feature>
<dbReference type="NCBIfam" id="TIGR01258">
    <property type="entry name" value="pgm_1"/>
    <property type="match status" value="2"/>
</dbReference>
<reference evidence="10" key="1">
    <citation type="submission" date="2021-01" db="EMBL/GenBank/DDBJ databases">
        <authorList>
            <person name="Corre E."/>
            <person name="Pelletier E."/>
            <person name="Niang G."/>
            <person name="Scheremetjew M."/>
            <person name="Finn R."/>
            <person name="Kale V."/>
            <person name="Holt S."/>
            <person name="Cochrane G."/>
            <person name="Meng A."/>
            <person name="Brown T."/>
            <person name="Cohen L."/>
        </authorList>
    </citation>
    <scope>NUCLEOTIDE SEQUENCE</scope>
    <source>
        <strain evidence="10">Pop2</strain>
    </source>
</reference>
<feature type="binding site" evidence="6">
    <location>
        <begin position="169"/>
        <end position="172"/>
    </location>
    <ligand>
        <name>substrate</name>
    </ligand>
</feature>
<feature type="active site" description="Tele-phosphohistidine intermediate" evidence="5">
    <location>
        <position position="91"/>
    </location>
</feature>
<feature type="site" description="Transition state stabilizer" evidence="7">
    <location>
        <position position="264"/>
    </location>
</feature>
<evidence type="ECO:0000256" key="8">
    <source>
        <dbReference type="RuleBase" id="RU004511"/>
    </source>
</evidence>
<feature type="compositionally biased region" description="Polar residues" evidence="9">
    <location>
        <begin position="1"/>
        <end position="13"/>
    </location>
</feature>
<evidence type="ECO:0000256" key="1">
    <source>
        <dbReference type="ARBA" id="ARBA00000380"/>
    </source>
</evidence>
<accession>A0A7S1ZGQ6</accession>
<evidence type="ECO:0000313" key="10">
    <source>
        <dbReference type="EMBL" id="CAD9338529.1"/>
    </source>
</evidence>
<feature type="active site" description="Proton donor/acceptor" evidence="5">
    <location>
        <position position="169"/>
    </location>
</feature>
<feature type="binding site" evidence="6">
    <location>
        <begin position="103"/>
        <end position="104"/>
    </location>
    <ligand>
        <name>substrate</name>
    </ligand>
</feature>
<dbReference type="HAMAP" id="MF_01039">
    <property type="entry name" value="PGAM_GpmA"/>
    <property type="match status" value="2"/>
</dbReference>
<dbReference type="Gene3D" id="3.40.50.1240">
    <property type="entry name" value="Phosphoglycerate mutase-like"/>
    <property type="match status" value="2"/>
</dbReference>
<feature type="region of interest" description="Disordered" evidence="9">
    <location>
        <begin position="425"/>
        <end position="460"/>
    </location>
</feature>
<comment type="catalytic activity">
    <reaction evidence="1 8">
        <text>(2R)-2-phosphoglycerate = (2R)-3-phosphoglycerate</text>
        <dbReference type="Rhea" id="RHEA:15901"/>
        <dbReference type="ChEBI" id="CHEBI:58272"/>
        <dbReference type="ChEBI" id="CHEBI:58289"/>
        <dbReference type="EC" id="5.4.2.11"/>
    </reaction>
</comment>
<dbReference type="SMART" id="SM00855">
    <property type="entry name" value="PGAM"/>
    <property type="match status" value="2"/>
</dbReference>
<dbReference type="GO" id="GO:0004619">
    <property type="term" value="F:phosphoglycerate mutase activity"/>
    <property type="evidence" value="ECO:0007669"/>
    <property type="project" value="UniProtKB-EC"/>
</dbReference>
<feature type="compositionally biased region" description="Low complexity" evidence="9">
    <location>
        <begin position="434"/>
        <end position="450"/>
    </location>
</feature>
<evidence type="ECO:0000256" key="2">
    <source>
        <dbReference type="ARBA" id="ARBA00006717"/>
    </source>
</evidence>
<evidence type="ECO:0000256" key="9">
    <source>
        <dbReference type="SAM" id="MobiDB-lite"/>
    </source>
</evidence>
<feature type="region of interest" description="Disordered" evidence="9">
    <location>
        <begin position="1"/>
        <end position="45"/>
    </location>
</feature>
<feature type="binding site" evidence="6">
    <location>
        <position position="180"/>
    </location>
    <ligand>
        <name>substrate</name>
    </ligand>
</feature>
<feature type="binding site" evidence="6">
    <location>
        <position position="142"/>
    </location>
    <ligand>
        <name>substrate</name>
    </ligand>
</feature>
<sequence length="795" mass="91173">MWSSGYTSQTQPYSRSLLSKSQKRKRQQHLKSLEQQRKDQRAKESYEDGYADMFPSLNKPQPFWKKTLRKAKNVLVKKKVSTPGTLILVRHGESTWNKNKTFTGWADPDLSDMGLREVEHAARLLLEGGYEIDVVFTSRLKRAIKSTLILLNELDQTYLPVFKSWRLNERMYGALTGLSKKETAEKLGHELVQAWRGSLKSRPPPLQPTDTYYPGRDRRYSDLTAEQLPLTESLLDCMDRTKPIWEDKISYELRQGRNVLVVAHANTLRGLVKIIDNIGDDEIQEVSIPTGIPVVYKFDKDLNTVQPKNIQQTQIHMNGLFLEKPGLLKDALKREEDWCSRVPEYNSTIFKENRPMSSLERSLYKLNATRELGEWAGQFVDAMGEEEEDDGSDGNMGRGIMMKEDAIWERGLHDLEEGIQFDPDYPEFHSAAPSSSTSSTTSITNTGFSSQLKLNDKRKDEERINPTMITNYPCLTPLPTSSVIPGMGYVPVRRDSVIVIIRHGKTEHNKLGLFTGWEDAPLAKDGIEEAREAGRLLKLHGFQFDVVYTSWLSRAIETAWYVMDEMNELWLPIIKSWRLNERMYGDLTSLSKQMVAQRHGEEQFKAWRRGYDVKPPAVSSFSKNYPGNDKRYTKYLNDLRYSVRETLIRSIEAGKFEKHRKLPKSESLKDCNDRTIPYFTEHIIPEAVNQGKRVLISSSENAIRGLLMHLCEIPEEEIVGLEIPNGLPLIFDVKSKCVKLLDDGTGRDPLDVYNFGKSANYLFRPCENEDGTFDEECDLTYVPDSLLDIPHSEFA</sequence>
<comment type="similarity">
    <text evidence="2 8">Belongs to the phosphoglycerate mutase family. BPG-dependent PGAM subfamily.</text>
</comment>
<dbReference type="InterPro" id="IPR001345">
    <property type="entry name" value="PG/BPGM_mutase_AS"/>
</dbReference>
<keyword evidence="3 8" id="KW-0324">Glycolysis</keyword>
<evidence type="ECO:0000256" key="3">
    <source>
        <dbReference type="ARBA" id="ARBA00023152"/>
    </source>
</evidence>
<dbReference type="CDD" id="cd07067">
    <property type="entry name" value="HP_PGM_like"/>
    <property type="match status" value="2"/>
</dbReference>
<feature type="binding site" evidence="6">
    <location>
        <begin position="90"/>
        <end position="97"/>
    </location>
    <ligand>
        <name>substrate</name>
    </ligand>
</feature>
<dbReference type="InterPro" id="IPR013078">
    <property type="entry name" value="His_Pase_superF_clade-1"/>
</dbReference>
<keyword evidence="4 8" id="KW-0413">Isomerase</keyword>
<dbReference type="InterPro" id="IPR029033">
    <property type="entry name" value="His_PPase_superfam"/>
</dbReference>
<dbReference type="EC" id="5.4.2.11" evidence="8"/>
<organism evidence="10">
    <name type="scientific">Ditylum brightwellii</name>
    <dbReference type="NCBI Taxonomy" id="49249"/>
    <lineage>
        <taxon>Eukaryota</taxon>
        <taxon>Sar</taxon>
        <taxon>Stramenopiles</taxon>
        <taxon>Ochrophyta</taxon>
        <taxon>Bacillariophyta</taxon>
        <taxon>Mediophyceae</taxon>
        <taxon>Lithodesmiophycidae</taxon>
        <taxon>Lithodesmiales</taxon>
        <taxon>Lithodesmiaceae</taxon>
        <taxon>Ditylum</taxon>
    </lineage>
</organism>